<dbReference type="STRING" id="32264.A0A158P5L5"/>
<keyword evidence="2" id="KW-1185">Reference proteome</keyword>
<protein>
    <submittedName>
        <fullName evidence="1">Uncharacterized protein</fullName>
    </submittedName>
</protein>
<dbReference type="PANTHER" id="PTHR36159:SF1">
    <property type="entry name" value="RETROVIRUS-RELATED POL POLYPROTEIN FROM TRANSPOSON 412-LIKE PROTEIN"/>
    <property type="match status" value="1"/>
</dbReference>
<accession>A0A158P5L5</accession>
<sequence>MINEAEEKRVDRIKSKKSFDIILPIHGPMFQQEKFLIDNVPITMRLKCAPASFGLSCAKPITKLVIEFEKLSLFIRRVKLFPPVAMSIAANLEKNPVKYYFQRNEVKSFHLPAGFAANSIDNVYNGQLPRKIIVGFVTDKSFNADLAFDAFTFSHKNLQSATVVVNGIKIPSSPYKPDFTKQLYMREYYNIFRSMNQENGLPKIQLKYDDYENKFPLLVFDLTDDGTLVSESGALSLIKRGNVRIDIQFNATVSEGMHMIVFGIYDSILQIDAARNIVTDY</sequence>
<dbReference type="EMBL" id="CAEY01001542">
    <property type="status" value="NOT_ANNOTATED_CDS"/>
    <property type="molecule type" value="Genomic_DNA"/>
</dbReference>
<evidence type="ECO:0000313" key="1">
    <source>
        <dbReference type="EnsemblMetazoa" id="tetur58g00130.1"/>
    </source>
</evidence>
<dbReference type="Proteomes" id="UP000015104">
    <property type="component" value="Unassembled WGS sequence"/>
</dbReference>
<organism evidence="1 2">
    <name type="scientific">Tetranychus urticae</name>
    <name type="common">Two-spotted spider mite</name>
    <dbReference type="NCBI Taxonomy" id="32264"/>
    <lineage>
        <taxon>Eukaryota</taxon>
        <taxon>Metazoa</taxon>
        <taxon>Ecdysozoa</taxon>
        <taxon>Arthropoda</taxon>
        <taxon>Chelicerata</taxon>
        <taxon>Arachnida</taxon>
        <taxon>Acari</taxon>
        <taxon>Acariformes</taxon>
        <taxon>Trombidiformes</taxon>
        <taxon>Prostigmata</taxon>
        <taxon>Eleutherengona</taxon>
        <taxon>Raphignathae</taxon>
        <taxon>Tetranychoidea</taxon>
        <taxon>Tetranychidae</taxon>
        <taxon>Tetranychus</taxon>
    </lineage>
</organism>
<name>A0A158P5L5_TETUR</name>
<dbReference type="EnsemblMetazoa" id="tetur58g00130.1">
    <property type="protein sequence ID" value="tetur58g00130.1"/>
    <property type="gene ID" value="tetur58g00130"/>
</dbReference>
<reference evidence="1" key="2">
    <citation type="submission" date="2016-04" db="UniProtKB">
        <authorList>
            <consortium name="EnsemblMetazoa"/>
        </authorList>
    </citation>
    <scope>IDENTIFICATION</scope>
</reference>
<dbReference type="PANTHER" id="PTHR36159">
    <property type="entry name" value="PROTEIN CBG23766"/>
    <property type="match status" value="1"/>
</dbReference>
<proteinExistence type="predicted"/>
<dbReference type="AlphaFoldDB" id="A0A158P5L5"/>
<reference evidence="2" key="1">
    <citation type="submission" date="2011-08" db="EMBL/GenBank/DDBJ databases">
        <authorList>
            <person name="Rombauts S."/>
        </authorList>
    </citation>
    <scope>NUCLEOTIDE SEQUENCE</scope>
    <source>
        <strain evidence="2">London</strain>
    </source>
</reference>
<evidence type="ECO:0000313" key="2">
    <source>
        <dbReference type="Proteomes" id="UP000015104"/>
    </source>
</evidence>